<gene>
    <name evidence="5 8" type="primary">cpdA</name>
    <name evidence="7" type="ORF">HT657_05575</name>
    <name evidence="8" type="ORF">HT672_07975</name>
</gene>
<dbReference type="InterPro" id="IPR004843">
    <property type="entry name" value="Calcineurin-like_PHP"/>
</dbReference>
<feature type="binding site" evidence="5">
    <location>
        <position position="206"/>
    </location>
    <ligand>
        <name>Fe cation</name>
        <dbReference type="ChEBI" id="CHEBI:24875"/>
        <label>1</label>
    </ligand>
</feature>
<comment type="similarity">
    <text evidence="4 5">Belongs to the cyclic nucleotide phosphodiesterase class-III family.</text>
</comment>
<dbReference type="GO" id="GO:0046872">
    <property type="term" value="F:metal ion binding"/>
    <property type="evidence" value="ECO:0007669"/>
    <property type="project" value="UniProtKB-UniRule"/>
</dbReference>
<dbReference type="Proteomes" id="UP000732858">
    <property type="component" value="Unassembled WGS sequence"/>
</dbReference>
<feature type="binding site" evidence="5">
    <location>
        <position position="63"/>
    </location>
    <ligand>
        <name>Fe cation</name>
        <dbReference type="ChEBI" id="CHEBI:24875"/>
        <label>2</label>
    </ligand>
</feature>
<dbReference type="GO" id="GO:0000166">
    <property type="term" value="F:nucleotide binding"/>
    <property type="evidence" value="ECO:0007669"/>
    <property type="project" value="UniProtKB-UniRule"/>
</dbReference>
<dbReference type="AlphaFoldDB" id="A0A949T3A3"/>
<comment type="function">
    <text evidence="5">Hydrolyzes cAMP to 5'-AMP. Plays an important regulatory role in modulating the intracellular concentration of cAMP, thereby influencing cAMP-dependent processes.</text>
</comment>
<feature type="domain" description="Calcineurin-like phosphoesterase" evidence="6">
    <location>
        <begin position="15"/>
        <end position="207"/>
    </location>
</feature>
<dbReference type="EMBL" id="JABUMC010000017">
    <property type="protein sequence ID" value="MBV6547211.1"/>
    <property type="molecule type" value="Genomic_DNA"/>
</dbReference>
<organism evidence="8 9">
    <name type="scientific">Ursidibacter maritimus</name>
    <dbReference type="NCBI Taxonomy" id="1331689"/>
    <lineage>
        <taxon>Bacteria</taxon>
        <taxon>Pseudomonadati</taxon>
        <taxon>Pseudomonadota</taxon>
        <taxon>Gammaproteobacteria</taxon>
        <taxon>Pasteurellales</taxon>
        <taxon>Pasteurellaceae</taxon>
        <taxon>Ursidibacter</taxon>
    </lineage>
</organism>
<dbReference type="Pfam" id="PF00149">
    <property type="entry name" value="Metallophos"/>
    <property type="match status" value="1"/>
</dbReference>
<dbReference type="GO" id="GO:0004115">
    <property type="term" value="F:3',5'-cyclic-AMP phosphodiesterase activity"/>
    <property type="evidence" value="ECO:0007669"/>
    <property type="project" value="UniProtKB-UniRule"/>
</dbReference>
<feature type="binding site" evidence="5">
    <location>
        <position position="23"/>
    </location>
    <ligand>
        <name>AMP</name>
        <dbReference type="ChEBI" id="CHEBI:456215"/>
    </ligand>
</feature>
<feature type="binding site" evidence="5">
    <location>
        <position position="63"/>
    </location>
    <ligand>
        <name>AMP</name>
        <dbReference type="ChEBI" id="CHEBI:456215"/>
    </ligand>
</feature>
<feature type="binding site" evidence="5">
    <location>
        <position position="164"/>
    </location>
    <ligand>
        <name>Fe cation</name>
        <dbReference type="ChEBI" id="CHEBI:24875"/>
        <label>2</label>
    </ligand>
</feature>
<dbReference type="HAMAP" id="MF_00905">
    <property type="entry name" value="cAMP_phosphodiest_CpdA"/>
    <property type="match status" value="1"/>
</dbReference>
<name>A0A949T3A3_9PAST</name>
<accession>A0A949T3A3</accession>
<evidence type="ECO:0000256" key="3">
    <source>
        <dbReference type="ARBA" id="ARBA00023004"/>
    </source>
</evidence>
<feature type="binding site" evidence="5">
    <location>
        <position position="206"/>
    </location>
    <ligand>
        <name>AMP</name>
        <dbReference type="ChEBI" id="CHEBI:456215"/>
    </ligand>
</feature>
<keyword evidence="3 5" id="KW-0408">Iron</keyword>
<dbReference type="RefSeq" id="WP_157402333.1">
    <property type="nucleotide sequence ID" value="NZ_JABULY010000002.1"/>
</dbReference>
<reference evidence="8 10" key="1">
    <citation type="journal article" date="2021" name="Mol. Ecol.">
        <title>Polar bear-adapted Ursidibacter maritimus are remarkably conserved after generations in captivity.</title>
        <authorList>
            <person name="Espinosa-Gongora C."/>
            <person name="Hansen M.J."/>
            <person name="Bertelsen M.F."/>
            <person name="Bojesen A.M."/>
        </authorList>
    </citation>
    <scope>NUCLEOTIDE SEQUENCE</scope>
    <source>
        <strain evidence="8">Pb43105x</strain>
        <strain evidence="7 10">Pb43106</strain>
    </source>
</reference>
<feature type="binding site" evidence="5">
    <location>
        <position position="23"/>
    </location>
    <ligand>
        <name>Fe cation</name>
        <dbReference type="ChEBI" id="CHEBI:24875"/>
        <label>1</label>
    </ligand>
</feature>
<protein>
    <recommendedName>
        <fullName evidence="5">3',5'-cyclic adenosine monophosphate phosphodiesterase CpdA</fullName>
        <shortName evidence="5">3',5'-cyclic AMP phosphodiesterase</shortName>
        <shortName evidence="5">cAMP phosphodiesterase</shortName>
        <ecNumber evidence="5">3.1.4.53</ecNumber>
    </recommendedName>
</protein>
<comment type="catalytic activity">
    <reaction evidence="5">
        <text>3',5'-cyclic AMP + H2O = AMP + H(+)</text>
        <dbReference type="Rhea" id="RHEA:25277"/>
        <dbReference type="ChEBI" id="CHEBI:15377"/>
        <dbReference type="ChEBI" id="CHEBI:15378"/>
        <dbReference type="ChEBI" id="CHEBI:58165"/>
        <dbReference type="ChEBI" id="CHEBI:456215"/>
        <dbReference type="EC" id="3.1.4.53"/>
    </reaction>
</comment>
<proteinExistence type="inferred from homology"/>
<dbReference type="PANTHER" id="PTHR42988">
    <property type="entry name" value="PHOSPHOHYDROLASE"/>
    <property type="match status" value="1"/>
</dbReference>
<dbReference type="InterPro" id="IPR029052">
    <property type="entry name" value="Metallo-depent_PP-like"/>
</dbReference>
<evidence type="ECO:0000256" key="4">
    <source>
        <dbReference type="ARBA" id="ARBA00025742"/>
    </source>
</evidence>
<comment type="caution">
    <text evidence="8">The sequence shown here is derived from an EMBL/GenBank/DDBJ whole genome shotgun (WGS) entry which is preliminary data.</text>
</comment>
<keyword evidence="5" id="KW-0114">cAMP</keyword>
<sequence>MKDAYRFPDLASIVRIVQITDPHLFASDDGRLLGVPTIQSFQAVLDAIQQEPFDYDFILATGDLVQDHNREGYHRFAQMVKPLKKPIFWLEGNHDLQTQMHNALALYAQIQPHKQILVGDKWQVLMLDSHIEGIPKGALSDAQLSWLAEKLAEYPERNVLIALHHNILPTNSAWLDQHSLANPYQLATVLEPFRHNIKGIIHGHIHQEVDSEWLGYRILATPSTCIQFKPNCDQFTLDPLPQGWRELELFPNGTIHSRVKRLMHNTFLPDFNGWGY</sequence>
<dbReference type="EMBL" id="JABULY010000002">
    <property type="protein sequence ID" value="MBV6531606.1"/>
    <property type="molecule type" value="Genomic_DNA"/>
</dbReference>
<dbReference type="EC" id="3.1.4.53" evidence="5"/>
<feature type="binding site" evidence="5">
    <location>
        <position position="204"/>
    </location>
    <ligand>
        <name>Fe cation</name>
        <dbReference type="ChEBI" id="CHEBI:24875"/>
        <label>2</label>
    </ligand>
</feature>
<dbReference type="GeneID" id="65548116"/>
<evidence type="ECO:0000313" key="9">
    <source>
        <dbReference type="Proteomes" id="UP000732858"/>
    </source>
</evidence>
<dbReference type="InterPro" id="IPR046379">
    <property type="entry name" value="cAMP_phosphodiest_CpdA"/>
</dbReference>
<evidence type="ECO:0000256" key="5">
    <source>
        <dbReference type="HAMAP-Rule" id="MF_00905"/>
    </source>
</evidence>
<dbReference type="SUPFAM" id="SSF56300">
    <property type="entry name" value="Metallo-dependent phosphatases"/>
    <property type="match status" value="1"/>
</dbReference>
<dbReference type="Gene3D" id="3.60.21.10">
    <property type="match status" value="1"/>
</dbReference>
<evidence type="ECO:0000259" key="6">
    <source>
        <dbReference type="Pfam" id="PF00149"/>
    </source>
</evidence>
<evidence type="ECO:0000313" key="8">
    <source>
        <dbReference type="EMBL" id="MBV6547211.1"/>
    </source>
</evidence>
<dbReference type="InterPro" id="IPR026575">
    <property type="entry name" value="GpdQ/CpdA-like"/>
</dbReference>
<dbReference type="NCBIfam" id="NF008359">
    <property type="entry name" value="PRK11148.1"/>
    <property type="match status" value="1"/>
</dbReference>
<feature type="binding site" evidence="5">
    <location>
        <position position="21"/>
    </location>
    <ligand>
        <name>Fe cation</name>
        <dbReference type="ChEBI" id="CHEBI:24875"/>
        <label>1</label>
    </ligand>
</feature>
<feature type="binding site" evidence="5">
    <location>
        <position position="63"/>
    </location>
    <ligand>
        <name>Fe cation</name>
        <dbReference type="ChEBI" id="CHEBI:24875"/>
        <label>1</label>
    </ligand>
</feature>
<evidence type="ECO:0000313" key="10">
    <source>
        <dbReference type="Proteomes" id="UP001196379"/>
    </source>
</evidence>
<keyword evidence="1 5" id="KW-0479">Metal-binding</keyword>
<keyword evidence="5" id="KW-0547">Nucleotide-binding</keyword>
<keyword evidence="2 5" id="KW-0378">Hydrolase</keyword>
<feature type="binding site" evidence="5">
    <location>
        <begin position="93"/>
        <end position="94"/>
    </location>
    <ligand>
        <name>AMP</name>
        <dbReference type="ChEBI" id="CHEBI:456215"/>
    </ligand>
</feature>
<dbReference type="Proteomes" id="UP001196379">
    <property type="component" value="Unassembled WGS sequence"/>
</dbReference>
<evidence type="ECO:0000256" key="2">
    <source>
        <dbReference type="ARBA" id="ARBA00022801"/>
    </source>
</evidence>
<keyword evidence="10" id="KW-1185">Reference proteome</keyword>
<dbReference type="OrthoDB" id="9784378at2"/>
<dbReference type="PANTHER" id="PTHR42988:SF2">
    <property type="entry name" value="CYCLIC NUCLEOTIDE PHOSPHODIESTERASE CBUA0032-RELATED"/>
    <property type="match status" value="1"/>
</dbReference>
<evidence type="ECO:0000313" key="7">
    <source>
        <dbReference type="EMBL" id="MBV6531606.1"/>
    </source>
</evidence>
<comment type="cofactor">
    <cofactor evidence="5">
        <name>Fe(2+)</name>
        <dbReference type="ChEBI" id="CHEBI:29033"/>
    </cofactor>
    <text evidence="5">Binds 2 Fe(2+) ions per subunit.</text>
</comment>
<dbReference type="CDD" id="cd07402">
    <property type="entry name" value="MPP_GpdQ"/>
    <property type="match status" value="1"/>
</dbReference>
<dbReference type="InterPro" id="IPR050884">
    <property type="entry name" value="CNP_phosphodiesterase-III"/>
</dbReference>
<feature type="binding site" evidence="5">
    <location>
        <position position="93"/>
    </location>
    <ligand>
        <name>Fe cation</name>
        <dbReference type="ChEBI" id="CHEBI:24875"/>
        <label>2</label>
    </ligand>
</feature>
<evidence type="ECO:0000256" key="1">
    <source>
        <dbReference type="ARBA" id="ARBA00022723"/>
    </source>
</evidence>